<name>A0A8J3N9J7_9CHLR</name>
<keyword evidence="2" id="KW-1185">Reference proteome</keyword>
<proteinExistence type="predicted"/>
<evidence type="ECO:0000313" key="1">
    <source>
        <dbReference type="EMBL" id="GHO99407.1"/>
    </source>
</evidence>
<dbReference type="InterPro" id="IPR027635">
    <property type="entry name" value="Lantibiotic2_lead_pep_dom"/>
</dbReference>
<dbReference type="AlphaFoldDB" id="A0A8J3N9J7"/>
<comment type="caution">
    <text evidence="1">The sequence shown here is derived from an EMBL/GenBank/DDBJ whole genome shotgun (WGS) entry which is preliminary data.</text>
</comment>
<sequence>MERLVKRYFKEKGTFHMKIDIVRAWKDEEYRSSLSSEEQAMLPANPAGALELSDAELEGVHGAGDGKGYVNTNALACVQSVLIYCFTINGNCGNA</sequence>
<dbReference type="Proteomes" id="UP000597444">
    <property type="component" value="Unassembled WGS sequence"/>
</dbReference>
<protein>
    <recommendedName>
        <fullName evidence="3">Mersacidin/lichenicidin family type 2 lantibiotic</fullName>
    </recommendedName>
</protein>
<reference evidence="1" key="1">
    <citation type="submission" date="2020-10" db="EMBL/GenBank/DDBJ databases">
        <title>Taxonomic study of unclassified bacteria belonging to the class Ktedonobacteria.</title>
        <authorList>
            <person name="Yabe S."/>
            <person name="Wang C.M."/>
            <person name="Zheng Y."/>
            <person name="Sakai Y."/>
            <person name="Cavaletti L."/>
            <person name="Monciardini P."/>
            <person name="Donadio S."/>
        </authorList>
    </citation>
    <scope>NUCLEOTIDE SEQUENCE</scope>
    <source>
        <strain evidence="1">ID150040</strain>
    </source>
</reference>
<organism evidence="1 2">
    <name type="scientific">Reticulibacter mediterranei</name>
    <dbReference type="NCBI Taxonomy" id="2778369"/>
    <lineage>
        <taxon>Bacteria</taxon>
        <taxon>Bacillati</taxon>
        <taxon>Chloroflexota</taxon>
        <taxon>Ktedonobacteria</taxon>
        <taxon>Ktedonobacterales</taxon>
        <taxon>Reticulibacteraceae</taxon>
        <taxon>Reticulibacter</taxon>
    </lineage>
</organism>
<evidence type="ECO:0008006" key="3">
    <source>
        <dbReference type="Google" id="ProtNLM"/>
    </source>
</evidence>
<dbReference type="GO" id="GO:0042742">
    <property type="term" value="P:defense response to bacterium"/>
    <property type="evidence" value="ECO:0007669"/>
    <property type="project" value="InterPro"/>
</dbReference>
<evidence type="ECO:0000313" key="2">
    <source>
        <dbReference type="Proteomes" id="UP000597444"/>
    </source>
</evidence>
<accession>A0A8J3N9J7</accession>
<gene>
    <name evidence="1" type="ORF">KSF_094550</name>
</gene>
<dbReference type="NCBIfam" id="TIGR03898">
    <property type="entry name" value="lanti_MRSA_kill"/>
    <property type="match status" value="1"/>
</dbReference>
<dbReference type="EMBL" id="BNJK01000002">
    <property type="protein sequence ID" value="GHO99407.1"/>
    <property type="molecule type" value="Genomic_DNA"/>
</dbReference>